<evidence type="ECO:0000313" key="2">
    <source>
        <dbReference type="Proteomes" id="UP000249218"/>
    </source>
</evidence>
<dbReference type="AlphaFoldDB" id="A0A2W1BK14"/>
<sequence length="100" mass="11668">MGPKQYAQNKMSSHLARNEREFVECNTVDTLRLMVTYHRARHGTHDELTARIHERGCSAAPRLRPAPTHRYEKTSYKTDRSICSRMLTRFATDTLDFQLS</sequence>
<name>A0A2W1BK14_HELAM</name>
<reference evidence="1 2" key="1">
    <citation type="journal article" date="2017" name="BMC Biol.">
        <title>Genomic innovations, transcriptional plasticity and gene loss underlying the evolution and divergence of two highly polyphagous and invasive Helicoverpa pest species.</title>
        <authorList>
            <person name="Pearce S.L."/>
            <person name="Clarke D.F."/>
            <person name="East P.D."/>
            <person name="Elfekih S."/>
            <person name="Gordon K.H."/>
            <person name="Jermiin L.S."/>
            <person name="McGaughran A."/>
            <person name="Oakeshott J.G."/>
            <person name="Papanikolaou A."/>
            <person name="Perera O.P."/>
            <person name="Rane R.V."/>
            <person name="Richards S."/>
            <person name="Tay W.T."/>
            <person name="Walsh T.K."/>
            <person name="Anderson A."/>
            <person name="Anderson C.J."/>
            <person name="Asgari S."/>
            <person name="Board P.G."/>
            <person name="Bretschneider A."/>
            <person name="Campbell P.M."/>
            <person name="Chertemps T."/>
            <person name="Christeller J.T."/>
            <person name="Coppin C.W."/>
            <person name="Downes S.J."/>
            <person name="Duan G."/>
            <person name="Farnsworth C.A."/>
            <person name="Good R.T."/>
            <person name="Han L.B."/>
            <person name="Han Y.C."/>
            <person name="Hatje K."/>
            <person name="Horne I."/>
            <person name="Huang Y.P."/>
            <person name="Hughes D.S."/>
            <person name="Jacquin-Joly E."/>
            <person name="James W."/>
            <person name="Jhangiani S."/>
            <person name="Kollmar M."/>
            <person name="Kuwar S.S."/>
            <person name="Li S."/>
            <person name="Liu N.Y."/>
            <person name="Maibeche M.T."/>
            <person name="Miller J.R."/>
            <person name="Montagne N."/>
            <person name="Perry T."/>
            <person name="Qu J."/>
            <person name="Song S.V."/>
            <person name="Sutton G.G."/>
            <person name="Vogel H."/>
            <person name="Walenz B.P."/>
            <person name="Xu W."/>
            <person name="Zhang H.J."/>
            <person name="Zou Z."/>
            <person name="Batterham P."/>
            <person name="Edwards O.R."/>
            <person name="Feyereisen R."/>
            <person name="Gibbs R.A."/>
            <person name="Heckel D.G."/>
            <person name="McGrath A."/>
            <person name="Robin C."/>
            <person name="Scherer S.E."/>
            <person name="Worley K.C."/>
            <person name="Wu Y.D."/>
        </authorList>
    </citation>
    <scope>NUCLEOTIDE SEQUENCE [LARGE SCALE GENOMIC DNA]</scope>
    <source>
        <strain evidence="1">Harm_GR_Male_#8</strain>
        <tissue evidence="1">Whole organism</tissue>
    </source>
</reference>
<accession>A0A2W1BK14</accession>
<keyword evidence="2" id="KW-1185">Reference proteome</keyword>
<proteinExistence type="predicted"/>
<dbReference type="EMBL" id="KZ150071">
    <property type="protein sequence ID" value="PZC74045.1"/>
    <property type="molecule type" value="Genomic_DNA"/>
</dbReference>
<dbReference type="Proteomes" id="UP000249218">
    <property type="component" value="Unassembled WGS sequence"/>
</dbReference>
<protein>
    <submittedName>
        <fullName evidence="1">Uncharacterized protein</fullName>
    </submittedName>
</protein>
<gene>
    <name evidence="1" type="primary">HaOG208414</name>
    <name evidence="1" type="ORF">B5X24_HaOG208414</name>
</gene>
<organism evidence="1 2">
    <name type="scientific">Helicoverpa armigera</name>
    <name type="common">Cotton bollworm</name>
    <name type="synonym">Heliothis armigera</name>
    <dbReference type="NCBI Taxonomy" id="29058"/>
    <lineage>
        <taxon>Eukaryota</taxon>
        <taxon>Metazoa</taxon>
        <taxon>Ecdysozoa</taxon>
        <taxon>Arthropoda</taxon>
        <taxon>Hexapoda</taxon>
        <taxon>Insecta</taxon>
        <taxon>Pterygota</taxon>
        <taxon>Neoptera</taxon>
        <taxon>Endopterygota</taxon>
        <taxon>Lepidoptera</taxon>
        <taxon>Glossata</taxon>
        <taxon>Ditrysia</taxon>
        <taxon>Noctuoidea</taxon>
        <taxon>Noctuidae</taxon>
        <taxon>Heliothinae</taxon>
        <taxon>Helicoverpa</taxon>
    </lineage>
</organism>
<evidence type="ECO:0000313" key="1">
    <source>
        <dbReference type="EMBL" id="PZC74045.1"/>
    </source>
</evidence>